<gene>
    <name evidence="2" type="ORF">H4281_04000</name>
</gene>
<dbReference type="InterPro" id="IPR000415">
    <property type="entry name" value="Nitroreductase-like"/>
</dbReference>
<proteinExistence type="predicted"/>
<evidence type="ECO:0000313" key="2">
    <source>
        <dbReference type="EMBL" id="MBB1152284.1"/>
    </source>
</evidence>
<dbReference type="SUPFAM" id="SSF55469">
    <property type="entry name" value="FMN-dependent nitroreductase-like"/>
    <property type="match status" value="2"/>
</dbReference>
<reference evidence="2 3" key="1">
    <citation type="submission" date="2020-08" db="EMBL/GenBank/DDBJ databases">
        <title>Amycolatopsis sp. nov. DR6-1 isolated from Dendrobium heterocarpum.</title>
        <authorList>
            <person name="Tedsree N."/>
            <person name="Kuncharoen N."/>
            <person name="Likhitwitayawuid K."/>
            <person name="Tanasupawat S."/>
        </authorList>
    </citation>
    <scope>NUCLEOTIDE SEQUENCE [LARGE SCALE GENOMIC DNA]</scope>
    <source>
        <strain evidence="2 3">DR6-1</strain>
    </source>
</reference>
<dbReference type="Proteomes" id="UP000526734">
    <property type="component" value="Unassembled WGS sequence"/>
</dbReference>
<name>A0A7W3VSJ6_9PSEU</name>
<evidence type="ECO:0000313" key="3">
    <source>
        <dbReference type="Proteomes" id="UP000526734"/>
    </source>
</evidence>
<dbReference type="Gene3D" id="3.40.109.10">
    <property type="entry name" value="NADH Oxidase"/>
    <property type="match status" value="1"/>
</dbReference>
<dbReference type="AlphaFoldDB" id="A0A7W3VSJ6"/>
<dbReference type="PANTHER" id="PTHR23026:SF123">
    <property type="entry name" value="NAD(P)H NITROREDUCTASE RV3131-RELATED"/>
    <property type="match status" value="1"/>
</dbReference>
<dbReference type="GO" id="GO:0016491">
    <property type="term" value="F:oxidoreductase activity"/>
    <property type="evidence" value="ECO:0007669"/>
    <property type="project" value="InterPro"/>
</dbReference>
<accession>A0A7W3VSJ6</accession>
<dbReference type="NCBIfam" id="NF047509">
    <property type="entry name" value="Rv3131_FMN_oxido"/>
    <property type="match status" value="1"/>
</dbReference>
<protein>
    <submittedName>
        <fullName evidence="2">Nitroreductase family protein</fullName>
    </submittedName>
</protein>
<dbReference type="PANTHER" id="PTHR23026">
    <property type="entry name" value="NADPH NITROREDUCTASE"/>
    <property type="match status" value="1"/>
</dbReference>
<organism evidence="2 3">
    <name type="scientific">Amycolatopsis dendrobii</name>
    <dbReference type="NCBI Taxonomy" id="2760662"/>
    <lineage>
        <taxon>Bacteria</taxon>
        <taxon>Bacillati</taxon>
        <taxon>Actinomycetota</taxon>
        <taxon>Actinomycetes</taxon>
        <taxon>Pseudonocardiales</taxon>
        <taxon>Pseudonocardiaceae</taxon>
        <taxon>Amycolatopsis</taxon>
    </lineage>
</organism>
<dbReference type="EMBL" id="JACGZW010000001">
    <property type="protein sequence ID" value="MBB1152284.1"/>
    <property type="molecule type" value="Genomic_DNA"/>
</dbReference>
<feature type="region of interest" description="Disordered" evidence="1">
    <location>
        <begin position="309"/>
        <end position="331"/>
    </location>
</feature>
<sequence>MKTSATADLAPFETAALVRAVSRAPSVHNSQPWRLRVRGTDVDLVERADVVLPWHDPEGRDRLLSCGAALANLQLAAQALRREISTSFPSDGDVAATVHTRPGGAPALAELARYYAIGRRRSYRREFAPGRIRDEDLAELLDAVGEPTVRAVVPPHVETLAELLGFATRVFRADTAYQRELDAWTAHTFGRRALGAVDGVPEAALGDAPLPAAGLVRRTTPVPDDVRLAERLAAETLVVFCTDEDTRRAHLAAGVALQRVWLEATVHGLAGSVLTQPLHLAGFREHVVARLGLPGLPQAIFRCGQPVSAAPPSPRLPLSDLLAQDVPGGPR</sequence>
<evidence type="ECO:0000256" key="1">
    <source>
        <dbReference type="SAM" id="MobiDB-lite"/>
    </source>
</evidence>
<dbReference type="RefSeq" id="WP_182889483.1">
    <property type="nucleotide sequence ID" value="NZ_JACGZW010000001.1"/>
</dbReference>
<comment type="caution">
    <text evidence="2">The sequence shown here is derived from an EMBL/GenBank/DDBJ whole genome shotgun (WGS) entry which is preliminary data.</text>
</comment>
<dbReference type="InterPro" id="IPR050627">
    <property type="entry name" value="Nitroreductase/BluB"/>
</dbReference>
<keyword evidence="3" id="KW-1185">Reference proteome</keyword>